<comment type="similarity">
    <text evidence="2">Belongs to the EamA transporter family.</text>
</comment>
<keyword evidence="3" id="KW-1003">Cell membrane</keyword>
<feature type="transmembrane region" description="Helical" evidence="7">
    <location>
        <begin position="63"/>
        <end position="82"/>
    </location>
</feature>
<sequence>MWLTQIRMISAGAIMLVLSGLRKQKPFAIWHQRHSALQVIAYGLFGLIPVQFFYFLAVQAGNASIATILQYLCPFVIVLYNVVRLRQLPQRSEVIGIIVAFMGTFLLVTNGHFGAIAVSPLVLFWGLLSAVGAATIALIPRDIMPEFGPLNTTGWGLLVAGLAMNTYHSAWLRPRHMPWQALLLIGAIILVGTVFALVLFNMSFQYIKPTTASLLDAFEPLSATVFSILLLRVPLTRYDLFGGALIILAVALLTVDVSHYLRRLWH</sequence>
<evidence type="ECO:0000313" key="9">
    <source>
        <dbReference type="EMBL" id="KRK33213.1"/>
    </source>
</evidence>
<evidence type="ECO:0000256" key="5">
    <source>
        <dbReference type="ARBA" id="ARBA00022989"/>
    </source>
</evidence>
<feature type="domain" description="EamA" evidence="8">
    <location>
        <begin position="2"/>
        <end position="108"/>
    </location>
</feature>
<evidence type="ECO:0000313" key="10">
    <source>
        <dbReference type="Proteomes" id="UP000051461"/>
    </source>
</evidence>
<dbReference type="AlphaFoldDB" id="A0A0R1GG59"/>
<evidence type="ECO:0000256" key="4">
    <source>
        <dbReference type="ARBA" id="ARBA00022692"/>
    </source>
</evidence>
<evidence type="ECO:0000256" key="1">
    <source>
        <dbReference type="ARBA" id="ARBA00004651"/>
    </source>
</evidence>
<feature type="transmembrane region" description="Helical" evidence="7">
    <location>
        <begin position="94"/>
        <end position="116"/>
    </location>
</feature>
<keyword evidence="10" id="KW-1185">Reference proteome</keyword>
<feature type="transmembrane region" description="Helical" evidence="7">
    <location>
        <begin position="6"/>
        <end position="23"/>
    </location>
</feature>
<dbReference type="InterPro" id="IPR000620">
    <property type="entry name" value="EamA_dom"/>
</dbReference>
<feature type="transmembrane region" description="Helical" evidence="7">
    <location>
        <begin position="212"/>
        <end position="234"/>
    </location>
</feature>
<organism evidence="9 10">
    <name type="scientific">Loigolactobacillus bifermentans DSM 20003</name>
    <dbReference type="NCBI Taxonomy" id="1423726"/>
    <lineage>
        <taxon>Bacteria</taxon>
        <taxon>Bacillati</taxon>
        <taxon>Bacillota</taxon>
        <taxon>Bacilli</taxon>
        <taxon>Lactobacillales</taxon>
        <taxon>Lactobacillaceae</taxon>
        <taxon>Loigolactobacillus</taxon>
    </lineage>
</organism>
<dbReference type="GO" id="GO:0005886">
    <property type="term" value="C:plasma membrane"/>
    <property type="evidence" value="ECO:0007669"/>
    <property type="project" value="UniProtKB-SubCell"/>
</dbReference>
<evidence type="ECO:0000259" key="8">
    <source>
        <dbReference type="Pfam" id="PF00892"/>
    </source>
</evidence>
<dbReference type="PANTHER" id="PTHR32322:SF18">
    <property type="entry name" value="S-ADENOSYLMETHIONINE_S-ADENOSYLHOMOCYSTEINE TRANSPORTER"/>
    <property type="match status" value="1"/>
</dbReference>
<accession>A0A0R1GG59</accession>
<evidence type="ECO:0000256" key="3">
    <source>
        <dbReference type="ARBA" id="ARBA00022475"/>
    </source>
</evidence>
<name>A0A0R1GG59_9LACO</name>
<dbReference type="Pfam" id="PF00892">
    <property type="entry name" value="EamA"/>
    <property type="match status" value="2"/>
</dbReference>
<keyword evidence="5 7" id="KW-1133">Transmembrane helix</keyword>
<comment type="caution">
    <text evidence="9">The sequence shown here is derived from an EMBL/GenBank/DDBJ whole genome shotgun (WGS) entry which is preliminary data.</text>
</comment>
<feature type="transmembrane region" description="Helical" evidence="7">
    <location>
        <begin position="35"/>
        <end position="57"/>
    </location>
</feature>
<evidence type="ECO:0000256" key="2">
    <source>
        <dbReference type="ARBA" id="ARBA00007362"/>
    </source>
</evidence>
<dbReference type="InterPro" id="IPR037185">
    <property type="entry name" value="EmrE-like"/>
</dbReference>
<protein>
    <submittedName>
        <fullName evidence="9">DMT family permease</fullName>
    </submittedName>
</protein>
<dbReference type="PATRIC" id="fig|1423726.3.peg.1519"/>
<reference evidence="9 10" key="1">
    <citation type="journal article" date="2015" name="Genome Announc.">
        <title>Expanding the biotechnology potential of lactobacilli through comparative genomics of 213 strains and associated genera.</title>
        <authorList>
            <person name="Sun Z."/>
            <person name="Harris H.M."/>
            <person name="McCann A."/>
            <person name="Guo C."/>
            <person name="Argimon S."/>
            <person name="Zhang W."/>
            <person name="Yang X."/>
            <person name="Jeffery I.B."/>
            <person name="Cooney J.C."/>
            <person name="Kagawa T.F."/>
            <person name="Liu W."/>
            <person name="Song Y."/>
            <person name="Salvetti E."/>
            <person name="Wrobel A."/>
            <person name="Rasinkangas P."/>
            <person name="Parkhill J."/>
            <person name="Rea M.C."/>
            <person name="O'Sullivan O."/>
            <person name="Ritari J."/>
            <person name="Douillard F.P."/>
            <person name="Paul Ross R."/>
            <person name="Yang R."/>
            <person name="Briner A.E."/>
            <person name="Felis G.E."/>
            <person name="de Vos W.M."/>
            <person name="Barrangou R."/>
            <person name="Klaenhammer T.R."/>
            <person name="Caufield P.W."/>
            <person name="Cui Y."/>
            <person name="Zhang H."/>
            <person name="O'Toole P.W."/>
        </authorList>
    </citation>
    <scope>NUCLEOTIDE SEQUENCE [LARGE SCALE GENOMIC DNA]</scope>
    <source>
        <strain evidence="9 10">DSM 20003</strain>
    </source>
</reference>
<dbReference type="Proteomes" id="UP000051461">
    <property type="component" value="Unassembled WGS sequence"/>
</dbReference>
<dbReference type="PANTHER" id="PTHR32322">
    <property type="entry name" value="INNER MEMBRANE TRANSPORTER"/>
    <property type="match status" value="1"/>
</dbReference>
<dbReference type="EMBL" id="AZDA01000121">
    <property type="protein sequence ID" value="KRK33213.1"/>
    <property type="molecule type" value="Genomic_DNA"/>
</dbReference>
<feature type="transmembrane region" description="Helical" evidence="7">
    <location>
        <begin position="147"/>
        <end position="167"/>
    </location>
</feature>
<feature type="transmembrane region" description="Helical" evidence="7">
    <location>
        <begin position="122"/>
        <end position="140"/>
    </location>
</feature>
<keyword evidence="6 7" id="KW-0472">Membrane</keyword>
<dbReference type="SUPFAM" id="SSF103481">
    <property type="entry name" value="Multidrug resistance efflux transporter EmrE"/>
    <property type="match status" value="2"/>
</dbReference>
<evidence type="ECO:0000256" key="6">
    <source>
        <dbReference type="ARBA" id="ARBA00023136"/>
    </source>
</evidence>
<dbReference type="InterPro" id="IPR050638">
    <property type="entry name" value="AA-Vitamin_Transporters"/>
</dbReference>
<keyword evidence="4 7" id="KW-0812">Transmembrane</keyword>
<feature type="transmembrane region" description="Helical" evidence="7">
    <location>
        <begin position="240"/>
        <end position="261"/>
    </location>
</feature>
<evidence type="ECO:0000256" key="7">
    <source>
        <dbReference type="SAM" id="Phobius"/>
    </source>
</evidence>
<proteinExistence type="inferred from homology"/>
<feature type="transmembrane region" description="Helical" evidence="7">
    <location>
        <begin position="179"/>
        <end position="200"/>
    </location>
</feature>
<gene>
    <name evidence="9" type="ORF">FC07_GL001468</name>
</gene>
<feature type="domain" description="EamA" evidence="8">
    <location>
        <begin position="123"/>
        <end position="254"/>
    </location>
</feature>
<comment type="subcellular location">
    <subcellularLocation>
        <location evidence="1">Cell membrane</location>
        <topology evidence="1">Multi-pass membrane protein</topology>
    </subcellularLocation>
</comment>